<sequence>MSSSNNDGNNNGVYPLSLYLSSLTGHQDIIHNPYNHQLKASPGHMVSAVPESLIDYMAFNSNNVVNHQGFEFPEVSKEIKKVVKKDRHSKIHTAQGLRDRRVRLSIGIARQFFDLQDMLGFDKASKTLDWLLKKSRKAIKEVVQAKNLNNDDEDFGNNGGGMEEEEEEEEEEEVGDKSFVYGSSPDSCGEKVVCEVKKAEKRKKKSEVSNMSSEGSKAKARGKAKEKTSDMAYDHPETVSDITQSEIMDPFNRSIIFNEGEGMTNSFYNEAIEEFDNQESILTTRRFNLPANMGQSYNQRNGTFMLIDQGSTSNYNAIDLPQILDYNYDQNPFVDQSFCAVTDTNFPRGFP</sequence>
<evidence type="ECO:0000256" key="6">
    <source>
        <dbReference type="SAM" id="MobiDB-lite"/>
    </source>
</evidence>
<proteinExistence type="predicted"/>
<dbReference type="Proteomes" id="UP000694240">
    <property type="component" value="Chromosome 7"/>
</dbReference>
<name>A0A8T2BIP4_9BRAS</name>
<evidence type="ECO:0000256" key="5">
    <source>
        <dbReference type="ARBA" id="ARBA00023242"/>
    </source>
</evidence>
<feature type="region of interest" description="Disordered" evidence="6">
    <location>
        <begin position="149"/>
        <end position="174"/>
    </location>
</feature>
<feature type="domain" description="TCP" evidence="7">
    <location>
        <begin position="84"/>
        <end position="142"/>
    </location>
</feature>
<evidence type="ECO:0000313" key="8">
    <source>
        <dbReference type="EMBL" id="KAG7586099.1"/>
    </source>
</evidence>
<dbReference type="AlphaFoldDB" id="A0A8T2BIP4"/>
<dbReference type="GO" id="GO:0005634">
    <property type="term" value="C:nucleus"/>
    <property type="evidence" value="ECO:0007669"/>
    <property type="project" value="UniProtKB-SubCell"/>
</dbReference>
<dbReference type="InterPro" id="IPR005333">
    <property type="entry name" value="Transcription_factor_TCP"/>
</dbReference>
<feature type="region of interest" description="Disordered" evidence="6">
    <location>
        <begin position="203"/>
        <end position="230"/>
    </location>
</feature>
<evidence type="ECO:0000256" key="3">
    <source>
        <dbReference type="ARBA" id="ARBA00023125"/>
    </source>
</evidence>
<keyword evidence="2" id="KW-0805">Transcription regulation</keyword>
<feature type="compositionally biased region" description="Acidic residues" evidence="6">
    <location>
        <begin position="162"/>
        <end position="174"/>
    </location>
</feature>
<evidence type="ECO:0000259" key="7">
    <source>
        <dbReference type="PROSITE" id="PS51369"/>
    </source>
</evidence>
<dbReference type="PANTHER" id="PTHR31072">
    <property type="entry name" value="TRANSCRIPTION FACTOR TCP4-RELATED"/>
    <property type="match status" value="1"/>
</dbReference>
<evidence type="ECO:0000256" key="2">
    <source>
        <dbReference type="ARBA" id="ARBA00023015"/>
    </source>
</evidence>
<dbReference type="GO" id="GO:2000032">
    <property type="term" value="P:regulation of secondary shoot formation"/>
    <property type="evidence" value="ECO:0007669"/>
    <property type="project" value="TreeGrafter"/>
</dbReference>
<dbReference type="InterPro" id="IPR017887">
    <property type="entry name" value="TF_TCP_subgr"/>
</dbReference>
<dbReference type="EMBL" id="JAEFBK010000007">
    <property type="protein sequence ID" value="KAG7586099.1"/>
    <property type="molecule type" value="Genomic_DNA"/>
</dbReference>
<dbReference type="PANTHER" id="PTHR31072:SF224">
    <property type="entry name" value="TRANSCRIPTION FACTOR TCP1"/>
    <property type="match status" value="1"/>
</dbReference>
<keyword evidence="9" id="KW-1185">Reference proteome</keyword>
<accession>A0A8T2BIP4</accession>
<keyword evidence="4" id="KW-0804">Transcription</keyword>
<comment type="caution">
    <text evidence="8">The sequence shown here is derived from an EMBL/GenBank/DDBJ whole genome shotgun (WGS) entry which is preliminary data.</text>
</comment>
<reference evidence="8 9" key="1">
    <citation type="submission" date="2020-12" db="EMBL/GenBank/DDBJ databases">
        <title>Concerted genomic and epigenomic changes stabilize Arabidopsis allopolyploids.</title>
        <authorList>
            <person name="Chen Z."/>
        </authorList>
    </citation>
    <scope>NUCLEOTIDE SEQUENCE [LARGE SCALE GENOMIC DNA]</scope>
    <source>
        <strain evidence="8">Allo738</strain>
        <tissue evidence="8">Leaf</tissue>
    </source>
</reference>
<comment type="subcellular location">
    <subcellularLocation>
        <location evidence="1">Nucleus</location>
    </subcellularLocation>
</comment>
<organism evidence="8 9">
    <name type="scientific">Arabidopsis thaliana x Arabidopsis arenosa</name>
    <dbReference type="NCBI Taxonomy" id="1240361"/>
    <lineage>
        <taxon>Eukaryota</taxon>
        <taxon>Viridiplantae</taxon>
        <taxon>Streptophyta</taxon>
        <taxon>Embryophyta</taxon>
        <taxon>Tracheophyta</taxon>
        <taxon>Spermatophyta</taxon>
        <taxon>Magnoliopsida</taxon>
        <taxon>eudicotyledons</taxon>
        <taxon>Gunneridae</taxon>
        <taxon>Pentapetalae</taxon>
        <taxon>rosids</taxon>
        <taxon>malvids</taxon>
        <taxon>Brassicales</taxon>
        <taxon>Brassicaceae</taxon>
        <taxon>Camelineae</taxon>
        <taxon>Arabidopsis</taxon>
    </lineage>
</organism>
<dbReference type="Pfam" id="PF03634">
    <property type="entry name" value="TCP"/>
    <property type="match status" value="1"/>
</dbReference>
<gene>
    <name evidence="8" type="ORF">ISN45_Aa02g014480</name>
</gene>
<evidence type="ECO:0000256" key="4">
    <source>
        <dbReference type="ARBA" id="ARBA00023163"/>
    </source>
</evidence>
<evidence type="ECO:0000313" key="9">
    <source>
        <dbReference type="Proteomes" id="UP000694240"/>
    </source>
</evidence>
<keyword evidence="3" id="KW-0238">DNA-binding</keyword>
<dbReference type="GO" id="GO:0043565">
    <property type="term" value="F:sequence-specific DNA binding"/>
    <property type="evidence" value="ECO:0007669"/>
    <property type="project" value="TreeGrafter"/>
</dbReference>
<evidence type="ECO:0000256" key="1">
    <source>
        <dbReference type="ARBA" id="ARBA00004123"/>
    </source>
</evidence>
<dbReference type="GO" id="GO:0003700">
    <property type="term" value="F:DNA-binding transcription factor activity"/>
    <property type="evidence" value="ECO:0007669"/>
    <property type="project" value="InterPro"/>
</dbReference>
<keyword evidence="5" id="KW-0539">Nucleus</keyword>
<dbReference type="PROSITE" id="PS51369">
    <property type="entry name" value="TCP"/>
    <property type="match status" value="1"/>
</dbReference>
<protein>
    <submittedName>
        <fullName evidence="8">Transcription factor TCP subgroup</fullName>
    </submittedName>
</protein>